<evidence type="ECO:0000313" key="2">
    <source>
        <dbReference type="Proteomes" id="UP001314170"/>
    </source>
</evidence>
<dbReference type="Proteomes" id="UP001314170">
    <property type="component" value="Unassembled WGS sequence"/>
</dbReference>
<name>A0AAV1RHB6_9ROSI</name>
<proteinExistence type="predicted"/>
<sequence>MGDRPLNIDDIGFDGNHSMIGTSYRWHGPLRIDVEEPFMTNKEEDNRLEFINKERELGRRSLEREWLSGIQA</sequence>
<organism evidence="1 2">
    <name type="scientific">Dovyalis caffra</name>
    <dbReference type="NCBI Taxonomy" id="77055"/>
    <lineage>
        <taxon>Eukaryota</taxon>
        <taxon>Viridiplantae</taxon>
        <taxon>Streptophyta</taxon>
        <taxon>Embryophyta</taxon>
        <taxon>Tracheophyta</taxon>
        <taxon>Spermatophyta</taxon>
        <taxon>Magnoliopsida</taxon>
        <taxon>eudicotyledons</taxon>
        <taxon>Gunneridae</taxon>
        <taxon>Pentapetalae</taxon>
        <taxon>rosids</taxon>
        <taxon>fabids</taxon>
        <taxon>Malpighiales</taxon>
        <taxon>Salicaceae</taxon>
        <taxon>Flacourtieae</taxon>
        <taxon>Dovyalis</taxon>
    </lineage>
</organism>
<comment type="caution">
    <text evidence="1">The sequence shown here is derived from an EMBL/GenBank/DDBJ whole genome shotgun (WGS) entry which is preliminary data.</text>
</comment>
<reference evidence="1 2" key="1">
    <citation type="submission" date="2024-01" db="EMBL/GenBank/DDBJ databases">
        <authorList>
            <person name="Waweru B."/>
        </authorList>
    </citation>
    <scope>NUCLEOTIDE SEQUENCE [LARGE SCALE GENOMIC DNA]</scope>
</reference>
<evidence type="ECO:0000313" key="1">
    <source>
        <dbReference type="EMBL" id="CAK7334978.1"/>
    </source>
</evidence>
<dbReference type="AlphaFoldDB" id="A0AAV1RHB6"/>
<dbReference type="EMBL" id="CAWUPB010000956">
    <property type="protein sequence ID" value="CAK7334978.1"/>
    <property type="molecule type" value="Genomic_DNA"/>
</dbReference>
<gene>
    <name evidence="1" type="ORF">DCAF_LOCUS10171</name>
</gene>
<protein>
    <submittedName>
        <fullName evidence="1">Uncharacterized protein</fullName>
    </submittedName>
</protein>
<accession>A0AAV1RHB6</accession>
<keyword evidence="2" id="KW-1185">Reference proteome</keyword>